<dbReference type="InterPro" id="IPR002083">
    <property type="entry name" value="MATH/TRAF_dom"/>
</dbReference>
<organism evidence="2 3">
    <name type="scientific">Microthlaspi erraticum</name>
    <dbReference type="NCBI Taxonomy" id="1685480"/>
    <lineage>
        <taxon>Eukaryota</taxon>
        <taxon>Viridiplantae</taxon>
        <taxon>Streptophyta</taxon>
        <taxon>Embryophyta</taxon>
        <taxon>Tracheophyta</taxon>
        <taxon>Spermatophyta</taxon>
        <taxon>Magnoliopsida</taxon>
        <taxon>eudicotyledons</taxon>
        <taxon>Gunneridae</taxon>
        <taxon>Pentapetalae</taxon>
        <taxon>rosids</taxon>
        <taxon>malvids</taxon>
        <taxon>Brassicales</taxon>
        <taxon>Brassicaceae</taxon>
        <taxon>Coluteocarpeae</taxon>
        <taxon>Microthlaspi</taxon>
    </lineage>
</organism>
<dbReference type="PANTHER" id="PTHR46236:SF12">
    <property type="entry name" value="MATH DOMAIN-CONTAINING PROTEIN"/>
    <property type="match status" value="1"/>
</dbReference>
<evidence type="ECO:0000313" key="3">
    <source>
        <dbReference type="Proteomes" id="UP000467841"/>
    </source>
</evidence>
<dbReference type="AlphaFoldDB" id="A0A6D2KKY2"/>
<dbReference type="OrthoDB" id="1096039at2759"/>
<name>A0A6D2KKY2_9BRAS</name>
<sequence>MPLETLKALQEKGFLENDKLVFNVQVKVVEAVDEGCLTGHEMFDVNGFQVLLPQVPLVSWIFVEHPDFAFNFKPKNQWLKTTYMNILLGLIGTLNKPLHSLTEAEVSNAESDLIDLTEAGFKLDWLKIKLEEVSLERKKGNAGGSQVGDLVEHINDLKVELNKEQATSAAKISSLEQTVSHLKDELHKKNATTL</sequence>
<evidence type="ECO:0000259" key="1">
    <source>
        <dbReference type="PROSITE" id="PS50144"/>
    </source>
</evidence>
<keyword evidence="3" id="KW-1185">Reference proteome</keyword>
<dbReference type="PANTHER" id="PTHR46236">
    <property type="entry name" value="TRAF-LIKE SUPERFAMILY PROTEIN"/>
    <property type="match status" value="1"/>
</dbReference>
<dbReference type="InterPro" id="IPR050804">
    <property type="entry name" value="MCC"/>
</dbReference>
<dbReference type="PROSITE" id="PS50144">
    <property type="entry name" value="MATH"/>
    <property type="match status" value="1"/>
</dbReference>
<dbReference type="EMBL" id="CACVBM020001551">
    <property type="protein sequence ID" value="CAA7053886.1"/>
    <property type="molecule type" value="Genomic_DNA"/>
</dbReference>
<proteinExistence type="predicted"/>
<dbReference type="Proteomes" id="UP000467841">
    <property type="component" value="Unassembled WGS sequence"/>
</dbReference>
<gene>
    <name evidence="2" type="ORF">MERR_LOCUS41122</name>
</gene>
<reference evidence="2" key="1">
    <citation type="submission" date="2020-01" db="EMBL/GenBank/DDBJ databases">
        <authorList>
            <person name="Mishra B."/>
        </authorList>
    </citation>
    <scope>NUCLEOTIDE SEQUENCE [LARGE SCALE GENOMIC DNA]</scope>
</reference>
<protein>
    <recommendedName>
        <fullName evidence="1">MATH domain-containing protein</fullName>
    </recommendedName>
</protein>
<feature type="domain" description="MATH" evidence="1">
    <location>
        <begin position="1"/>
        <end position="26"/>
    </location>
</feature>
<evidence type="ECO:0000313" key="2">
    <source>
        <dbReference type="EMBL" id="CAA7053886.1"/>
    </source>
</evidence>
<accession>A0A6D2KKY2</accession>
<comment type="caution">
    <text evidence="2">The sequence shown here is derived from an EMBL/GenBank/DDBJ whole genome shotgun (WGS) entry which is preliminary data.</text>
</comment>